<dbReference type="Pfam" id="PF01757">
    <property type="entry name" value="Acyl_transf_3"/>
    <property type="match status" value="1"/>
</dbReference>
<feature type="transmembrane region" description="Helical" evidence="1">
    <location>
        <begin position="53"/>
        <end position="74"/>
    </location>
</feature>
<dbReference type="EMBL" id="JBHUPD010000002">
    <property type="protein sequence ID" value="MFD2872764.1"/>
    <property type="molecule type" value="Genomic_DNA"/>
</dbReference>
<keyword evidence="3" id="KW-0808">Transferase</keyword>
<evidence type="ECO:0000259" key="2">
    <source>
        <dbReference type="Pfam" id="PF01757"/>
    </source>
</evidence>
<feature type="transmembrane region" description="Helical" evidence="1">
    <location>
        <begin position="95"/>
        <end position="111"/>
    </location>
</feature>
<feature type="transmembrane region" description="Helical" evidence="1">
    <location>
        <begin position="224"/>
        <end position="250"/>
    </location>
</feature>
<dbReference type="EC" id="2.3.-.-" evidence="3"/>
<dbReference type="PANTHER" id="PTHR23028:SF53">
    <property type="entry name" value="ACYL_TRANSF_3 DOMAIN-CONTAINING PROTEIN"/>
    <property type="match status" value="1"/>
</dbReference>
<evidence type="ECO:0000313" key="3">
    <source>
        <dbReference type="EMBL" id="MFD2872764.1"/>
    </source>
</evidence>
<feature type="transmembrane region" description="Helical" evidence="1">
    <location>
        <begin position="262"/>
        <end position="282"/>
    </location>
</feature>
<dbReference type="InterPro" id="IPR002656">
    <property type="entry name" value="Acyl_transf_3_dom"/>
</dbReference>
<feature type="transmembrane region" description="Helical" evidence="1">
    <location>
        <begin position="193"/>
        <end position="212"/>
    </location>
</feature>
<comment type="caution">
    <text evidence="3">The sequence shown here is derived from an EMBL/GenBank/DDBJ whole genome shotgun (WGS) entry which is preliminary data.</text>
</comment>
<proteinExistence type="predicted"/>
<keyword evidence="3" id="KW-0012">Acyltransferase</keyword>
<sequence>MYVHAEPQMDKQKILPQVVFLRALASLGVCVFHLTFAQPIFSDSSVFKQLFLYGWYGVQMFFIISGFIICYSMPEDYQLKDFKTFIVKRIVRIDPPYIICILLILFLLFISAPFNHVPFHFSFLNFLYHLGYLNNFKLGEYYSPVFWTLGIEFQFYILIGVIFWFIKKSALNLVIGIAFLLGISFIPTQNTMLVLYSLPLFCLGMAANFYLYDQKINTPTYLGVIAVCFVLIFIKSIPIFWCCVFTMMVIHFWKNDNMIIRFFSRISYSLYLTHSVIGVRVINLGLRFCHTTVTKHLLFVVALIVTIAFAWLFEIVVEKPFMRMAKSIHYKRPQSVNSTISAINNTI</sequence>
<feature type="transmembrane region" description="Helical" evidence="1">
    <location>
        <begin position="170"/>
        <end position="186"/>
    </location>
</feature>
<feature type="transmembrane region" description="Helical" evidence="1">
    <location>
        <begin position="145"/>
        <end position="164"/>
    </location>
</feature>
<feature type="domain" description="Acyltransferase 3" evidence="2">
    <location>
        <begin position="20"/>
        <end position="313"/>
    </location>
</feature>
<gene>
    <name evidence="3" type="ORF">ACFS5N_09810</name>
</gene>
<dbReference type="GO" id="GO:0016746">
    <property type="term" value="F:acyltransferase activity"/>
    <property type="evidence" value="ECO:0007669"/>
    <property type="project" value="UniProtKB-KW"/>
</dbReference>
<dbReference type="InterPro" id="IPR050879">
    <property type="entry name" value="Acyltransferase_3"/>
</dbReference>
<name>A0ABW5YCL3_9SPHI</name>
<dbReference type="PANTHER" id="PTHR23028">
    <property type="entry name" value="ACETYLTRANSFERASE"/>
    <property type="match status" value="1"/>
</dbReference>
<accession>A0ABW5YCL3</accession>
<keyword evidence="1" id="KW-0812">Transmembrane</keyword>
<feature type="transmembrane region" description="Helical" evidence="1">
    <location>
        <begin position="297"/>
        <end position="317"/>
    </location>
</feature>
<dbReference type="RefSeq" id="WP_377186537.1">
    <property type="nucleotide sequence ID" value="NZ_JBHUPD010000002.1"/>
</dbReference>
<keyword evidence="4" id="KW-1185">Reference proteome</keyword>
<keyword evidence="1" id="KW-1133">Transmembrane helix</keyword>
<evidence type="ECO:0000256" key="1">
    <source>
        <dbReference type="SAM" id="Phobius"/>
    </source>
</evidence>
<organism evidence="3 4">
    <name type="scientific">Mucilaginibacter ximonensis</name>
    <dbReference type="NCBI Taxonomy" id="538021"/>
    <lineage>
        <taxon>Bacteria</taxon>
        <taxon>Pseudomonadati</taxon>
        <taxon>Bacteroidota</taxon>
        <taxon>Sphingobacteriia</taxon>
        <taxon>Sphingobacteriales</taxon>
        <taxon>Sphingobacteriaceae</taxon>
        <taxon>Mucilaginibacter</taxon>
    </lineage>
</organism>
<reference evidence="4" key="1">
    <citation type="journal article" date="2019" name="Int. J. Syst. Evol. Microbiol.">
        <title>The Global Catalogue of Microorganisms (GCM) 10K type strain sequencing project: providing services to taxonomists for standard genome sequencing and annotation.</title>
        <authorList>
            <consortium name="The Broad Institute Genomics Platform"/>
            <consortium name="The Broad Institute Genome Sequencing Center for Infectious Disease"/>
            <person name="Wu L."/>
            <person name="Ma J."/>
        </authorList>
    </citation>
    <scope>NUCLEOTIDE SEQUENCE [LARGE SCALE GENOMIC DNA]</scope>
    <source>
        <strain evidence="4">KCTC 22437</strain>
    </source>
</reference>
<keyword evidence="1" id="KW-0472">Membrane</keyword>
<dbReference type="Proteomes" id="UP001597557">
    <property type="component" value="Unassembled WGS sequence"/>
</dbReference>
<evidence type="ECO:0000313" key="4">
    <source>
        <dbReference type="Proteomes" id="UP001597557"/>
    </source>
</evidence>
<protein>
    <submittedName>
        <fullName evidence="3">Acyltransferase family protein</fullName>
        <ecNumber evidence="3">2.3.-.-</ecNumber>
    </submittedName>
</protein>
<feature type="transmembrane region" description="Helical" evidence="1">
    <location>
        <begin position="20"/>
        <end position="41"/>
    </location>
</feature>